<feature type="non-terminal residue" evidence="1">
    <location>
        <position position="1"/>
    </location>
</feature>
<protein>
    <submittedName>
        <fullName evidence="1">Uncharacterized protein</fullName>
    </submittedName>
</protein>
<dbReference type="AlphaFoldDB" id="A0A7J8QUP2"/>
<dbReference type="PANTHER" id="PTHR43725:SF15">
    <property type="entry name" value="BIFUNCTIONAL UDP-GLUCOSE 4-EPIMERASE AND UDP-XYLOSE 4-EPIMERASE 1"/>
    <property type="match status" value="1"/>
</dbReference>
<gene>
    <name evidence="1" type="ORF">Godav_017886</name>
</gene>
<proteinExistence type="predicted"/>
<name>A0A7J8QUP2_GOSDV</name>
<sequence length="61" mass="6849">MVFSPSATVYGQPKKISCLEDFELKVMNLYGWAKRNILLHYFNHVGAHESGKIGDDPKGIP</sequence>
<evidence type="ECO:0000313" key="2">
    <source>
        <dbReference type="Proteomes" id="UP000593561"/>
    </source>
</evidence>
<dbReference type="EMBL" id="JABFAC010000001">
    <property type="protein sequence ID" value="MBA0605297.1"/>
    <property type="molecule type" value="Genomic_DNA"/>
</dbReference>
<evidence type="ECO:0000313" key="1">
    <source>
        <dbReference type="EMBL" id="MBA0605297.1"/>
    </source>
</evidence>
<dbReference type="GO" id="GO:0005996">
    <property type="term" value="P:monosaccharide metabolic process"/>
    <property type="evidence" value="ECO:0007669"/>
    <property type="project" value="TreeGrafter"/>
</dbReference>
<organism evidence="1 2">
    <name type="scientific">Gossypium davidsonii</name>
    <name type="common">Davidson's cotton</name>
    <name type="synonym">Gossypium klotzschianum subsp. davidsonii</name>
    <dbReference type="NCBI Taxonomy" id="34287"/>
    <lineage>
        <taxon>Eukaryota</taxon>
        <taxon>Viridiplantae</taxon>
        <taxon>Streptophyta</taxon>
        <taxon>Embryophyta</taxon>
        <taxon>Tracheophyta</taxon>
        <taxon>Spermatophyta</taxon>
        <taxon>Magnoliopsida</taxon>
        <taxon>eudicotyledons</taxon>
        <taxon>Gunneridae</taxon>
        <taxon>Pentapetalae</taxon>
        <taxon>rosids</taxon>
        <taxon>malvids</taxon>
        <taxon>Malvales</taxon>
        <taxon>Malvaceae</taxon>
        <taxon>Malvoideae</taxon>
        <taxon>Gossypium</taxon>
    </lineage>
</organism>
<dbReference type="GO" id="GO:0003978">
    <property type="term" value="F:UDP-glucose 4-epimerase activity"/>
    <property type="evidence" value="ECO:0007669"/>
    <property type="project" value="TreeGrafter"/>
</dbReference>
<dbReference type="Gene3D" id="3.40.50.720">
    <property type="entry name" value="NAD(P)-binding Rossmann-like Domain"/>
    <property type="match status" value="1"/>
</dbReference>
<keyword evidence="2" id="KW-1185">Reference proteome</keyword>
<comment type="caution">
    <text evidence="1">The sequence shown here is derived from an EMBL/GenBank/DDBJ whole genome shotgun (WGS) entry which is preliminary data.</text>
</comment>
<reference evidence="1 2" key="1">
    <citation type="journal article" date="2019" name="Genome Biol. Evol.">
        <title>Insights into the evolution of the New World diploid cottons (Gossypium, subgenus Houzingenia) based on genome sequencing.</title>
        <authorList>
            <person name="Grover C.E."/>
            <person name="Arick M.A. 2nd"/>
            <person name="Thrash A."/>
            <person name="Conover J.L."/>
            <person name="Sanders W.S."/>
            <person name="Peterson D.G."/>
            <person name="Frelichowski J.E."/>
            <person name="Scheffler J.A."/>
            <person name="Scheffler B.E."/>
            <person name="Wendel J.F."/>
        </authorList>
    </citation>
    <scope>NUCLEOTIDE SEQUENCE [LARGE SCALE GENOMIC DNA]</scope>
    <source>
        <strain evidence="1">27</strain>
        <tissue evidence="1">Leaf</tissue>
    </source>
</reference>
<dbReference type="Proteomes" id="UP000593561">
    <property type="component" value="Unassembled WGS sequence"/>
</dbReference>
<accession>A0A7J8QUP2</accession>
<dbReference type="GO" id="GO:0005829">
    <property type="term" value="C:cytosol"/>
    <property type="evidence" value="ECO:0007669"/>
    <property type="project" value="TreeGrafter"/>
</dbReference>
<dbReference type="PANTHER" id="PTHR43725">
    <property type="entry name" value="UDP-GLUCOSE 4-EPIMERASE"/>
    <property type="match status" value="1"/>
</dbReference>